<feature type="domain" description="Calx-beta" evidence="4">
    <location>
        <begin position="68"/>
        <end position="174"/>
    </location>
</feature>
<feature type="domain" description="Calx-beta" evidence="4">
    <location>
        <begin position="922"/>
        <end position="1019"/>
    </location>
</feature>
<feature type="domain" description="Calx-beta" evidence="4">
    <location>
        <begin position="317"/>
        <end position="423"/>
    </location>
</feature>
<comment type="caution">
    <text evidence="5">The sequence shown here is derived from an EMBL/GenBank/DDBJ whole genome shotgun (WGS) entry which is preliminary data.</text>
</comment>
<dbReference type="SMART" id="SM00237">
    <property type="entry name" value="Calx_beta"/>
    <property type="match status" value="6"/>
</dbReference>
<proteinExistence type="predicted"/>
<keyword evidence="1" id="KW-0732">Signal</keyword>
<protein>
    <recommendedName>
        <fullName evidence="4">Calx-beta domain-containing protein</fullName>
    </recommendedName>
</protein>
<keyword evidence="2" id="KW-0677">Repeat</keyword>
<evidence type="ECO:0000313" key="6">
    <source>
        <dbReference type="Proteomes" id="UP001634394"/>
    </source>
</evidence>
<sequence>MCNVLQVDNQNQDFVGSSQVGTFVPGGPDVVSVYFTVTDDSVPEIEETYIFELSVIGNSASLAAPSVVMVTIYANDDAYGVFSFIDSSPLKVREDPTFTRIINIGIGRSKGVFGQVTVTYLINSSNPDARPGDDIAPATGSVLFQPMETQNLLQLQIRDDQIPENDEEFSIILTGATQGARVENGVFTVIILANDAPIRFQQAEYRFDEGPGTKTVSINVYRGLALDGSTRIGGIDSPASVNFFFLSNTAVSGQDFQSQNGQDNGRVTFGSGQTVASINVNIIDDSEPEMAESFQVLLSSPTGDVVLLSPSQASIIINANDEPNGVLSFRSPNFISSPVRLVNEDNPQSIIFDIIRTGGSFGIISVDWEILRNDTAVGNVSLDLSPVRGTLTFQTGQRETQLIINVVADTVPEPTEQFLVRLIAETVQGGAKVEGITWGLIVVEDSDNFYGIVEFANQSEQRILTTSFPRILQLTVIRTGGTAGRLSINISATYQQSGLVIPGVLEQTELVVMMYNALSLATVQVQLLTSAFLQVGGRFVATLTGVSLVQDVPTVTYNSPNLGTVIVVIVPVTAADANGEIGFQDTTDLVVDEPDQVLKRVDMVLTREGTSGRAVISWALSGVGPSASQVTSGDVGEMTGTVVMESGMSQTMISLNIMPDNIPELNETILINLTKVEPADTQRLKVGTSQRRVVIRENDDPGGTFQFAATMMTSYVLQEGGQPVELVVERTGGDLLTKSVKYEITPNGDKEFYGATNVIWFFPGTRVRNFTVLAIADGIPELDETFTVNLLPYDSTVNIGTRSSIFLTISQNDDPYGIIQFQLAGLQVFLNESRDGKIETAAIPLERLKGTFGTVYISWTTDPGDGFDLKPSVGTVTFQPDQKTAFINVESVDDQISEPAESFRIKLSAPIGGATVGNRSEAIVTISANDFPVYFKRYNYTVDEPSQVSVAIMRDGPPNQEVRVKFRTVDGSASAGLDFEYVAVGDLLMTATEMEKNISVKVFDDQIAEGNETFYIQLYNLSGDVVLQGPNNCSITILANDYAYGIFQFGAPYSLSVEKGSTATFNINRAVGSFGTVKVSWQIYLVLTNEAENAGVFTVRGPQSVIFGPDEVGKPIFITARANDIPENDKNYYVRLETVQVLEGRTDIPMAKIADTNTQVLLTVLASNDPNGRFGFPALVREQSVAEDFYPGMESTTQAKYTVERRQGIFGAVE</sequence>
<evidence type="ECO:0000256" key="2">
    <source>
        <dbReference type="ARBA" id="ARBA00022737"/>
    </source>
</evidence>
<dbReference type="SUPFAM" id="SSF141072">
    <property type="entry name" value="CalX-like"/>
    <property type="match status" value="9"/>
</dbReference>
<dbReference type="Pfam" id="PF03160">
    <property type="entry name" value="Calx-beta"/>
    <property type="match status" value="9"/>
</dbReference>
<gene>
    <name evidence="5" type="ORF">ACJMK2_043137</name>
</gene>
<evidence type="ECO:0000256" key="1">
    <source>
        <dbReference type="ARBA" id="ARBA00022729"/>
    </source>
</evidence>
<dbReference type="AlphaFoldDB" id="A0ABD3VW09"/>
<feature type="domain" description="Calx-beta" evidence="4">
    <location>
        <begin position="692"/>
        <end position="791"/>
    </location>
</feature>
<feature type="domain" description="Calx-beta" evidence="4">
    <location>
        <begin position="807"/>
        <end position="908"/>
    </location>
</feature>
<feature type="domain" description="Calx-beta" evidence="4">
    <location>
        <begin position="187"/>
        <end position="299"/>
    </location>
</feature>
<accession>A0ABD3VW09</accession>
<evidence type="ECO:0000313" key="5">
    <source>
        <dbReference type="EMBL" id="KAL3865782.1"/>
    </source>
</evidence>
<dbReference type="InterPro" id="IPR038081">
    <property type="entry name" value="CalX-like_sf"/>
</dbReference>
<keyword evidence="3" id="KW-0106">Calcium</keyword>
<reference evidence="5 6" key="1">
    <citation type="submission" date="2024-11" db="EMBL/GenBank/DDBJ databases">
        <title>Chromosome-level genome assembly of the freshwater bivalve Anodonta woodiana.</title>
        <authorList>
            <person name="Chen X."/>
        </authorList>
    </citation>
    <scope>NUCLEOTIDE SEQUENCE [LARGE SCALE GENOMIC DNA]</scope>
    <source>
        <strain evidence="5">MN2024</strain>
        <tissue evidence="5">Gills</tissue>
    </source>
</reference>
<evidence type="ECO:0000259" key="4">
    <source>
        <dbReference type="SMART" id="SM00237"/>
    </source>
</evidence>
<dbReference type="Proteomes" id="UP001634394">
    <property type="component" value="Unassembled WGS sequence"/>
</dbReference>
<evidence type="ECO:0000256" key="3">
    <source>
        <dbReference type="ARBA" id="ARBA00022837"/>
    </source>
</evidence>
<feature type="non-terminal residue" evidence="5">
    <location>
        <position position="1214"/>
    </location>
</feature>
<dbReference type="InterPro" id="IPR003644">
    <property type="entry name" value="Calx_beta"/>
</dbReference>
<keyword evidence="6" id="KW-1185">Reference proteome</keyword>
<dbReference type="PANTHER" id="PTHR46682:SF1">
    <property type="entry name" value="ADHESION G-PROTEIN COUPLED RECEPTOR V1"/>
    <property type="match status" value="1"/>
</dbReference>
<name>A0ABD3VW09_SINWO</name>
<dbReference type="Gene3D" id="2.60.40.2030">
    <property type="match status" value="9"/>
</dbReference>
<dbReference type="PANTHER" id="PTHR46682">
    <property type="entry name" value="ADHESION G-PROTEIN COUPLED RECEPTOR V1"/>
    <property type="match status" value="1"/>
</dbReference>
<dbReference type="EMBL" id="JBJQND010000009">
    <property type="protein sequence ID" value="KAL3865782.1"/>
    <property type="molecule type" value="Genomic_DNA"/>
</dbReference>
<organism evidence="5 6">
    <name type="scientific">Sinanodonta woodiana</name>
    <name type="common">Chinese pond mussel</name>
    <name type="synonym">Anodonta woodiana</name>
    <dbReference type="NCBI Taxonomy" id="1069815"/>
    <lineage>
        <taxon>Eukaryota</taxon>
        <taxon>Metazoa</taxon>
        <taxon>Spiralia</taxon>
        <taxon>Lophotrochozoa</taxon>
        <taxon>Mollusca</taxon>
        <taxon>Bivalvia</taxon>
        <taxon>Autobranchia</taxon>
        <taxon>Heteroconchia</taxon>
        <taxon>Palaeoheterodonta</taxon>
        <taxon>Unionida</taxon>
        <taxon>Unionoidea</taxon>
        <taxon>Unionidae</taxon>
        <taxon>Unioninae</taxon>
        <taxon>Sinanodonta</taxon>
    </lineage>
</organism>
<dbReference type="InterPro" id="IPR026919">
    <property type="entry name" value="ADGRV1"/>
</dbReference>